<keyword evidence="2" id="KW-0813">Transport</keyword>
<feature type="transmembrane region" description="Helical" evidence="7">
    <location>
        <begin position="234"/>
        <end position="251"/>
    </location>
</feature>
<reference evidence="10" key="1">
    <citation type="journal article" date="2019" name="Int. J. Syst. Evol. Microbiol.">
        <title>The Global Catalogue of Microorganisms (GCM) 10K type strain sequencing project: providing services to taxonomists for standard genome sequencing and annotation.</title>
        <authorList>
            <consortium name="The Broad Institute Genomics Platform"/>
            <consortium name="The Broad Institute Genome Sequencing Center for Infectious Disease"/>
            <person name="Wu L."/>
            <person name="Ma J."/>
        </authorList>
    </citation>
    <scope>NUCLEOTIDE SEQUENCE [LARGE SCALE GENOMIC DNA]</scope>
    <source>
        <strain evidence="10">CGMCC 4.7405</strain>
    </source>
</reference>
<keyword evidence="10" id="KW-1185">Reference proteome</keyword>
<comment type="caution">
    <text evidence="9">The sequence shown here is derived from an EMBL/GenBank/DDBJ whole genome shotgun (WGS) entry which is preliminary data.</text>
</comment>
<organism evidence="9 10">
    <name type="scientific">Lentzea rhizosphaerae</name>
    <dbReference type="NCBI Taxonomy" id="2041025"/>
    <lineage>
        <taxon>Bacteria</taxon>
        <taxon>Bacillati</taxon>
        <taxon>Actinomycetota</taxon>
        <taxon>Actinomycetes</taxon>
        <taxon>Pseudonocardiales</taxon>
        <taxon>Pseudonocardiaceae</taxon>
        <taxon>Lentzea</taxon>
    </lineage>
</organism>
<feature type="transmembrane region" description="Helical" evidence="7">
    <location>
        <begin position="144"/>
        <end position="165"/>
    </location>
</feature>
<dbReference type="InterPro" id="IPR036259">
    <property type="entry name" value="MFS_trans_sf"/>
</dbReference>
<dbReference type="Pfam" id="PF07690">
    <property type="entry name" value="MFS_1"/>
    <property type="match status" value="1"/>
</dbReference>
<keyword evidence="5 7" id="KW-1133">Transmembrane helix</keyword>
<dbReference type="InterPro" id="IPR020846">
    <property type="entry name" value="MFS_dom"/>
</dbReference>
<evidence type="ECO:0000313" key="10">
    <source>
        <dbReference type="Proteomes" id="UP001595690"/>
    </source>
</evidence>
<gene>
    <name evidence="9" type="ORF">ACFOWZ_04435</name>
</gene>
<dbReference type="PANTHER" id="PTHR42718:SF46">
    <property type="entry name" value="BLR6921 PROTEIN"/>
    <property type="match status" value="1"/>
</dbReference>
<keyword evidence="6 7" id="KW-0472">Membrane</keyword>
<evidence type="ECO:0000259" key="8">
    <source>
        <dbReference type="PROSITE" id="PS50850"/>
    </source>
</evidence>
<keyword evidence="3" id="KW-1003">Cell membrane</keyword>
<feature type="transmembrane region" description="Helical" evidence="7">
    <location>
        <begin position="359"/>
        <end position="378"/>
    </location>
</feature>
<dbReference type="Proteomes" id="UP001595690">
    <property type="component" value="Unassembled WGS sequence"/>
</dbReference>
<evidence type="ECO:0000256" key="6">
    <source>
        <dbReference type="ARBA" id="ARBA00023136"/>
    </source>
</evidence>
<evidence type="ECO:0000256" key="4">
    <source>
        <dbReference type="ARBA" id="ARBA00022692"/>
    </source>
</evidence>
<dbReference type="PANTHER" id="PTHR42718">
    <property type="entry name" value="MAJOR FACILITATOR SUPERFAMILY MULTIDRUG TRANSPORTER MFSC"/>
    <property type="match status" value="1"/>
</dbReference>
<evidence type="ECO:0000256" key="3">
    <source>
        <dbReference type="ARBA" id="ARBA00022475"/>
    </source>
</evidence>
<dbReference type="InterPro" id="IPR011701">
    <property type="entry name" value="MFS"/>
</dbReference>
<feature type="transmembrane region" description="Helical" evidence="7">
    <location>
        <begin position="398"/>
        <end position="418"/>
    </location>
</feature>
<dbReference type="PROSITE" id="PS50850">
    <property type="entry name" value="MFS"/>
    <property type="match status" value="1"/>
</dbReference>
<feature type="transmembrane region" description="Helical" evidence="7">
    <location>
        <begin position="82"/>
        <end position="100"/>
    </location>
</feature>
<feature type="transmembrane region" description="Helical" evidence="7">
    <location>
        <begin position="271"/>
        <end position="295"/>
    </location>
</feature>
<proteinExistence type="predicted"/>
<feature type="transmembrane region" description="Helical" evidence="7">
    <location>
        <begin position="203"/>
        <end position="222"/>
    </location>
</feature>
<keyword evidence="4 7" id="KW-0812">Transmembrane</keyword>
<feature type="transmembrane region" description="Helical" evidence="7">
    <location>
        <begin position="424"/>
        <end position="447"/>
    </location>
</feature>
<evidence type="ECO:0000256" key="2">
    <source>
        <dbReference type="ARBA" id="ARBA00022448"/>
    </source>
</evidence>
<evidence type="ECO:0000256" key="1">
    <source>
        <dbReference type="ARBA" id="ARBA00004651"/>
    </source>
</evidence>
<feature type="domain" description="Major facilitator superfamily (MFS) profile" evidence="8">
    <location>
        <begin position="16"/>
        <end position="451"/>
    </location>
</feature>
<evidence type="ECO:0000313" key="9">
    <source>
        <dbReference type="EMBL" id="MFC3890709.1"/>
    </source>
</evidence>
<dbReference type="EMBL" id="JBHRZI010000005">
    <property type="protein sequence ID" value="MFC3890709.1"/>
    <property type="molecule type" value="Genomic_DNA"/>
</dbReference>
<sequence>MTSTTAPTGVTRPWPTALVLATAMFLVLFDSLAVATALPHIGEGLGLGPGSLQWVVSLFSLSIGGLLVLGGRLCDLWGRRRMLLTSIALSTAACLLAGLAQGLPLLLTGRTLQGVGAAFAIPAALASAATLFPEEPWHSRVFSIVAASANSAGLAGAVVGGLLTAELGWRWVFLAPVPVGAVALVATYLLVPPDPPRASGSARLDLPGALLATGGLVALIYGVGQFAETSSPRALVPVAIGVALLGVLVVVERRVADPLVKPRVVRSRRLVGSCIAFGAHSAAYAAVVVIGSVYLQDVHGLSAAGAGLVLAPVLLAAMISAVPAGALTRRFGSRVVVAVSLALCAGTLAVVAFNTDSSLAVIMPWLIAWGLSAGPVYVGLTRECIGDAAPEDRGTASALFESTTHVGGAVSIAAYLPLLGAGFGYAGVEFIGVVVVAAGAIATFLILPGPGAPRRQEPVPGR</sequence>
<dbReference type="RefSeq" id="WP_382369048.1">
    <property type="nucleotide sequence ID" value="NZ_JBHRZI010000005.1"/>
</dbReference>
<name>A0ABV8BMA5_9PSEU</name>
<protein>
    <submittedName>
        <fullName evidence="9">MFS transporter</fullName>
    </submittedName>
</protein>
<feature type="transmembrane region" description="Helical" evidence="7">
    <location>
        <begin position="51"/>
        <end position="70"/>
    </location>
</feature>
<evidence type="ECO:0000256" key="5">
    <source>
        <dbReference type="ARBA" id="ARBA00022989"/>
    </source>
</evidence>
<feature type="transmembrane region" description="Helical" evidence="7">
    <location>
        <begin position="112"/>
        <end position="132"/>
    </location>
</feature>
<dbReference type="Gene3D" id="1.20.1250.20">
    <property type="entry name" value="MFS general substrate transporter like domains"/>
    <property type="match status" value="1"/>
</dbReference>
<feature type="transmembrane region" description="Helical" evidence="7">
    <location>
        <begin position="335"/>
        <end position="353"/>
    </location>
</feature>
<evidence type="ECO:0000256" key="7">
    <source>
        <dbReference type="SAM" id="Phobius"/>
    </source>
</evidence>
<feature type="transmembrane region" description="Helical" evidence="7">
    <location>
        <begin position="171"/>
        <end position="191"/>
    </location>
</feature>
<accession>A0ABV8BMA5</accession>
<feature type="transmembrane region" description="Helical" evidence="7">
    <location>
        <begin position="301"/>
        <end position="323"/>
    </location>
</feature>
<dbReference type="CDD" id="cd17321">
    <property type="entry name" value="MFS_MMR_MDR_like"/>
    <property type="match status" value="1"/>
</dbReference>
<comment type="subcellular location">
    <subcellularLocation>
        <location evidence="1">Cell membrane</location>
        <topology evidence="1">Multi-pass membrane protein</topology>
    </subcellularLocation>
</comment>
<dbReference type="Gene3D" id="1.20.1720.10">
    <property type="entry name" value="Multidrug resistance protein D"/>
    <property type="match status" value="1"/>
</dbReference>
<dbReference type="SUPFAM" id="SSF103473">
    <property type="entry name" value="MFS general substrate transporter"/>
    <property type="match status" value="1"/>
</dbReference>